<dbReference type="Proteomes" id="UP000259030">
    <property type="component" value="Plasmid pDFI1"/>
</dbReference>
<organism evidence="1 2">
    <name type="scientific">Deinococcus ficus</name>
    <dbReference type="NCBI Taxonomy" id="317577"/>
    <lineage>
        <taxon>Bacteria</taxon>
        <taxon>Thermotogati</taxon>
        <taxon>Deinococcota</taxon>
        <taxon>Deinococci</taxon>
        <taxon>Deinococcales</taxon>
        <taxon>Deinococcaceae</taxon>
        <taxon>Deinococcus</taxon>
    </lineage>
</organism>
<geneLocation type="plasmid" evidence="2">
    <name>pdfi1</name>
</geneLocation>
<reference evidence="1 2" key="1">
    <citation type="submission" date="2017-05" db="EMBL/GenBank/DDBJ databases">
        <title>The complete genome sequence of Deinococcus ficus isolated from the rhizosphere of the Ficus religiosa L. in Taiwan.</title>
        <authorList>
            <person name="Wu K.-M."/>
            <person name="Liao T.-L."/>
            <person name="Liu Y.-M."/>
            <person name="Young C.-C."/>
            <person name="Tsai S.-F."/>
        </authorList>
    </citation>
    <scope>NUCLEOTIDE SEQUENCE [LARGE SCALE GENOMIC DNA]</scope>
    <source>
        <strain evidence="1 2">CC-FR2-10</strain>
        <plasmid evidence="2">pdfi1</plasmid>
    </source>
</reference>
<dbReference type="RefSeq" id="WP_027463765.1">
    <property type="nucleotide sequence ID" value="NZ_CP021082.1"/>
</dbReference>
<sequence>MSGKEDAAPAVLRFQPDAAVMAGGPADGHVAQFFRDPQGQVMLVRIGSPLFPRQDVALPVALCRAAR</sequence>
<protein>
    <submittedName>
        <fullName evidence="1">Uncharacterized protein</fullName>
    </submittedName>
</protein>
<keyword evidence="2" id="KW-1185">Reference proteome</keyword>
<dbReference type="EMBL" id="CP021082">
    <property type="protein sequence ID" value="ASN82477.1"/>
    <property type="molecule type" value="Genomic_DNA"/>
</dbReference>
<proteinExistence type="predicted"/>
<name>A0A221T0Q3_9DEIO</name>
<keyword evidence="1" id="KW-0614">Plasmid</keyword>
<dbReference type="AlphaFoldDB" id="A0A221T0Q3"/>
<evidence type="ECO:0000313" key="2">
    <source>
        <dbReference type="Proteomes" id="UP000259030"/>
    </source>
</evidence>
<gene>
    <name evidence="1" type="ORF">DFI_14945</name>
</gene>
<dbReference type="KEGG" id="dfc:DFI_14945"/>
<accession>A0A221T0Q3</accession>
<evidence type="ECO:0000313" key="1">
    <source>
        <dbReference type="EMBL" id="ASN82477.1"/>
    </source>
</evidence>
<dbReference type="STRING" id="317577.GCA_000419625_03210"/>